<name>G3GUE9_CRIGR</name>
<dbReference type="InParanoid" id="G3GUE9"/>
<feature type="region of interest" description="Disordered" evidence="1">
    <location>
        <begin position="48"/>
        <end position="96"/>
    </location>
</feature>
<evidence type="ECO:0000256" key="1">
    <source>
        <dbReference type="SAM" id="MobiDB-lite"/>
    </source>
</evidence>
<dbReference type="AlphaFoldDB" id="G3GUE9"/>
<dbReference type="Proteomes" id="UP000001075">
    <property type="component" value="Unassembled WGS sequence"/>
</dbReference>
<evidence type="ECO:0000313" key="3">
    <source>
        <dbReference type="Proteomes" id="UP000001075"/>
    </source>
</evidence>
<feature type="compositionally biased region" description="Basic and acidic residues" evidence="1">
    <location>
        <begin position="56"/>
        <end position="68"/>
    </location>
</feature>
<proteinExistence type="predicted"/>
<gene>
    <name evidence="2" type="ORF">I79_001308</name>
</gene>
<reference evidence="3" key="1">
    <citation type="journal article" date="2011" name="Nat. Biotechnol.">
        <title>The genomic sequence of the Chinese hamster ovary (CHO)-K1 cell line.</title>
        <authorList>
            <person name="Xu X."/>
            <person name="Nagarajan H."/>
            <person name="Lewis N.E."/>
            <person name="Pan S."/>
            <person name="Cai Z."/>
            <person name="Liu X."/>
            <person name="Chen W."/>
            <person name="Xie M."/>
            <person name="Wang W."/>
            <person name="Hammond S."/>
            <person name="Andersen M.R."/>
            <person name="Neff N."/>
            <person name="Passarelli B."/>
            <person name="Koh W."/>
            <person name="Fan H.C."/>
            <person name="Wang J."/>
            <person name="Gui Y."/>
            <person name="Lee K.H."/>
            <person name="Betenbaugh M.J."/>
            <person name="Quake S.R."/>
            <person name="Famili I."/>
            <person name="Palsson B.O."/>
            <person name="Wang J."/>
        </authorList>
    </citation>
    <scope>NUCLEOTIDE SEQUENCE [LARGE SCALE GENOMIC DNA]</scope>
    <source>
        <strain evidence="3">CHO K1 cell line</strain>
    </source>
</reference>
<sequence>MFAQATLQYHCMPPPSGNNSNPNLSESALLSFLGGDYKRRSRAREFHELASPPSELEQKLELGSESKLKGSRRIRTPQDVTHPQGGSKASKPSPLLKTKTTCRQGFKTIACFLPSILCATG</sequence>
<dbReference type="EMBL" id="JH000030">
    <property type="protein sequence ID" value="EGV95550.1"/>
    <property type="molecule type" value="Genomic_DNA"/>
</dbReference>
<feature type="region of interest" description="Disordered" evidence="1">
    <location>
        <begin position="1"/>
        <end position="25"/>
    </location>
</feature>
<accession>G3GUE9</accession>
<evidence type="ECO:0000313" key="2">
    <source>
        <dbReference type="EMBL" id="EGV95550.1"/>
    </source>
</evidence>
<organism evidence="2 3">
    <name type="scientific">Cricetulus griseus</name>
    <name type="common">Chinese hamster</name>
    <name type="synonym">Cricetulus barabensis griseus</name>
    <dbReference type="NCBI Taxonomy" id="10029"/>
    <lineage>
        <taxon>Eukaryota</taxon>
        <taxon>Metazoa</taxon>
        <taxon>Chordata</taxon>
        <taxon>Craniata</taxon>
        <taxon>Vertebrata</taxon>
        <taxon>Euteleostomi</taxon>
        <taxon>Mammalia</taxon>
        <taxon>Eutheria</taxon>
        <taxon>Euarchontoglires</taxon>
        <taxon>Glires</taxon>
        <taxon>Rodentia</taxon>
        <taxon>Myomorpha</taxon>
        <taxon>Muroidea</taxon>
        <taxon>Cricetidae</taxon>
        <taxon>Cricetinae</taxon>
        <taxon>Cricetulus</taxon>
    </lineage>
</organism>
<protein>
    <submittedName>
        <fullName evidence="2">Uncharacterized protein</fullName>
    </submittedName>
</protein>